<keyword evidence="4" id="KW-0472">Membrane</keyword>
<gene>
    <name evidence="5" type="ORF">DKT77_03685</name>
</gene>
<dbReference type="EMBL" id="QGKU01000014">
    <property type="protein sequence ID" value="PWR03991.1"/>
    <property type="molecule type" value="Genomic_DNA"/>
</dbReference>
<keyword evidence="2" id="KW-0328">Glycosyltransferase</keyword>
<comment type="caution">
    <text evidence="5">The sequence shown here is derived from an EMBL/GenBank/DDBJ whole genome shotgun (WGS) entry which is preliminary data.</text>
</comment>
<dbReference type="GO" id="GO:0016757">
    <property type="term" value="F:glycosyltransferase activity"/>
    <property type="evidence" value="ECO:0007669"/>
    <property type="project" value="UniProtKB-KW"/>
</dbReference>
<keyword evidence="3" id="KW-0808">Transferase</keyword>
<proteinExistence type="inferred from homology"/>
<organism evidence="5 6">
    <name type="scientific">Meridianimarinicoccus roseus</name>
    <dbReference type="NCBI Taxonomy" id="2072018"/>
    <lineage>
        <taxon>Bacteria</taxon>
        <taxon>Pseudomonadati</taxon>
        <taxon>Pseudomonadota</taxon>
        <taxon>Alphaproteobacteria</taxon>
        <taxon>Rhodobacterales</taxon>
        <taxon>Paracoccaceae</taxon>
        <taxon>Meridianimarinicoccus</taxon>
    </lineage>
</organism>
<protein>
    <recommendedName>
        <fullName evidence="7">GT2 family glycosyltransferase</fullName>
    </recommendedName>
</protein>
<keyword evidence="4" id="KW-1133">Transmembrane helix</keyword>
<evidence type="ECO:0000256" key="2">
    <source>
        <dbReference type="ARBA" id="ARBA00022676"/>
    </source>
</evidence>
<name>A0A2V2LIY8_9RHOB</name>
<comment type="similarity">
    <text evidence="1">Belongs to the glycosyltransferase 2 family.</text>
</comment>
<dbReference type="Gene3D" id="3.90.550.10">
    <property type="entry name" value="Spore Coat Polysaccharide Biosynthesis Protein SpsA, Chain A"/>
    <property type="match status" value="1"/>
</dbReference>
<sequence>MNMPSNLGSGGLAPKDVSGLTLTYGDRVDLLEQMVAGLCREGVGHLMVLANGLKAEPLARLHALARDTTVRGLSMTILESPENLGSAAGFGRLLSAARSVGTVKAVWFMDDDNLPCPGALAALLAVQAMHPGAAVSAVRRDRSYLVRAARTGIAPDPAPGVAFSMDLGRRPRNLWRRLTRGSPVPAPTPPAAVPIARVPYGGLLVPRALMEMVAPPREDFVLYADDYEYSERLGAAGGLFLAGAAEVEDLEASWNATGKRTPTLPQSQLVRLATMPADFRLYYSLRNALVLDRNRARGMAILPFVLNLTVLVMAGCTHAFARGRSANAQVILQAVRDGVSGRLGRSPDFPLP</sequence>
<feature type="transmembrane region" description="Helical" evidence="4">
    <location>
        <begin position="300"/>
        <end position="321"/>
    </location>
</feature>
<dbReference type="AlphaFoldDB" id="A0A2V2LIY8"/>
<dbReference type="SUPFAM" id="SSF53448">
    <property type="entry name" value="Nucleotide-diphospho-sugar transferases"/>
    <property type="match status" value="1"/>
</dbReference>
<reference evidence="5 6" key="1">
    <citation type="submission" date="2018-05" db="EMBL/GenBank/DDBJ databases">
        <title>Rhodobacteraceae gen. nov., sp. nov. isolated from sea water.</title>
        <authorList>
            <person name="Ren Y."/>
        </authorList>
    </citation>
    <scope>NUCLEOTIDE SEQUENCE [LARGE SCALE GENOMIC DNA]</scope>
    <source>
        <strain evidence="5 6">TG-679</strain>
    </source>
</reference>
<evidence type="ECO:0000256" key="4">
    <source>
        <dbReference type="SAM" id="Phobius"/>
    </source>
</evidence>
<accession>A0A2V2LIY8</accession>
<dbReference type="PANTHER" id="PTHR43179">
    <property type="entry name" value="RHAMNOSYLTRANSFERASE WBBL"/>
    <property type="match status" value="1"/>
</dbReference>
<dbReference type="PANTHER" id="PTHR43179:SF12">
    <property type="entry name" value="GALACTOFURANOSYLTRANSFERASE GLFT2"/>
    <property type="match status" value="1"/>
</dbReference>
<evidence type="ECO:0000313" key="6">
    <source>
        <dbReference type="Proteomes" id="UP000245680"/>
    </source>
</evidence>
<evidence type="ECO:0000256" key="3">
    <source>
        <dbReference type="ARBA" id="ARBA00022679"/>
    </source>
</evidence>
<dbReference type="InterPro" id="IPR029044">
    <property type="entry name" value="Nucleotide-diphossugar_trans"/>
</dbReference>
<dbReference type="Proteomes" id="UP000245680">
    <property type="component" value="Unassembled WGS sequence"/>
</dbReference>
<evidence type="ECO:0008006" key="7">
    <source>
        <dbReference type="Google" id="ProtNLM"/>
    </source>
</evidence>
<evidence type="ECO:0000313" key="5">
    <source>
        <dbReference type="EMBL" id="PWR03991.1"/>
    </source>
</evidence>
<keyword evidence="4" id="KW-0812">Transmembrane</keyword>
<keyword evidence="6" id="KW-1185">Reference proteome</keyword>
<evidence type="ECO:0000256" key="1">
    <source>
        <dbReference type="ARBA" id="ARBA00006739"/>
    </source>
</evidence>